<evidence type="ECO:0000313" key="7">
    <source>
        <dbReference type="Ensembl" id="ENSMODP00000002507.4"/>
    </source>
</evidence>
<dbReference type="PANTHER" id="PTHR10165">
    <property type="entry name" value="LIPID PHOSPHATE PHOSPHATASE"/>
    <property type="match status" value="1"/>
</dbReference>
<proteinExistence type="inferred from homology"/>
<dbReference type="HOGENOM" id="CLU_021458_3_0_1"/>
<dbReference type="eggNOG" id="KOG3030">
    <property type="taxonomic scope" value="Eukaryota"/>
</dbReference>
<keyword evidence="8" id="KW-1185">Reference proteome</keyword>
<dbReference type="GO" id="GO:0006644">
    <property type="term" value="P:phospholipid metabolic process"/>
    <property type="evidence" value="ECO:0007669"/>
    <property type="project" value="InterPro"/>
</dbReference>
<protein>
    <recommendedName>
        <fullName evidence="6">Phosphatidic acid phosphatase type 2/haloperoxidase domain-containing protein</fullName>
    </recommendedName>
</protein>
<dbReference type="Proteomes" id="UP000002280">
    <property type="component" value="Chromosome 3"/>
</dbReference>
<dbReference type="InterPro" id="IPR043216">
    <property type="entry name" value="PAP-like"/>
</dbReference>
<sequence length="161" mass="18227">MIIISGRLRPNFLAVCRPNWAHLDCMGGCLEVTVSPQAFPLTHCCRKSFLSDQAAFSTYCVVYLTLYLQARLIWEWSKHLRIILQIILLSLPLLVGYIQISDYWHHLSDVFLGFLQGMTTGPLWERSQWEENIPDCTPAAVAAMSWGEGPPAFHRGPGLHS</sequence>
<dbReference type="InterPro" id="IPR000326">
    <property type="entry name" value="PAP2/HPO"/>
</dbReference>
<evidence type="ECO:0000256" key="5">
    <source>
        <dbReference type="ARBA" id="ARBA00023136"/>
    </source>
</evidence>
<dbReference type="SMART" id="SM00014">
    <property type="entry name" value="acidPPc"/>
    <property type="match status" value="1"/>
</dbReference>
<reference evidence="7 8" key="1">
    <citation type="journal article" date="2007" name="Nature">
        <title>Genome of the marsupial Monodelphis domestica reveals innovation in non-coding sequences.</title>
        <authorList>
            <person name="Mikkelsen T.S."/>
            <person name="Wakefield M.J."/>
            <person name="Aken B."/>
            <person name="Amemiya C.T."/>
            <person name="Chang J.L."/>
            <person name="Duke S."/>
            <person name="Garber M."/>
            <person name="Gentles A.J."/>
            <person name="Goodstadt L."/>
            <person name="Heger A."/>
            <person name="Jurka J."/>
            <person name="Kamal M."/>
            <person name="Mauceli E."/>
            <person name="Searle S.M."/>
            <person name="Sharpe T."/>
            <person name="Baker M.L."/>
            <person name="Batzer M.A."/>
            <person name="Benos P.V."/>
            <person name="Belov K."/>
            <person name="Clamp M."/>
            <person name="Cook A."/>
            <person name="Cuff J."/>
            <person name="Das R."/>
            <person name="Davidow L."/>
            <person name="Deakin J.E."/>
            <person name="Fazzari M.J."/>
            <person name="Glass J.L."/>
            <person name="Grabherr M."/>
            <person name="Greally J.M."/>
            <person name="Gu W."/>
            <person name="Hore T.A."/>
            <person name="Huttley G.A."/>
            <person name="Kleber M."/>
            <person name="Jirtle R.L."/>
            <person name="Koina E."/>
            <person name="Lee J.T."/>
            <person name="Mahony S."/>
            <person name="Marra M.A."/>
            <person name="Miller R.D."/>
            <person name="Nicholls R.D."/>
            <person name="Oda M."/>
            <person name="Papenfuss A.T."/>
            <person name="Parra Z.E."/>
            <person name="Pollock D.D."/>
            <person name="Ray D.A."/>
            <person name="Schein J.E."/>
            <person name="Speed T.P."/>
            <person name="Thompson K."/>
            <person name="VandeBerg J.L."/>
            <person name="Wade C.M."/>
            <person name="Walker J.A."/>
            <person name="Waters P.D."/>
            <person name="Webber C."/>
            <person name="Weidman J.R."/>
            <person name="Xie X."/>
            <person name="Zody M.C."/>
            <person name="Baldwin J."/>
            <person name="Abdouelleil A."/>
            <person name="Abdulkadir J."/>
            <person name="Abebe A."/>
            <person name="Abera B."/>
            <person name="Abreu J."/>
            <person name="Acer S.C."/>
            <person name="Aftuck L."/>
            <person name="Alexander A."/>
            <person name="An P."/>
            <person name="Anderson E."/>
            <person name="Anderson S."/>
            <person name="Arachi H."/>
            <person name="Azer M."/>
            <person name="Bachantsang P."/>
            <person name="Barry A."/>
            <person name="Bayul T."/>
            <person name="Berlin A."/>
            <person name="Bessette D."/>
            <person name="Bloom T."/>
            <person name="Bloom T."/>
            <person name="Boguslavskiy L."/>
            <person name="Bonnet C."/>
            <person name="Boukhgalter B."/>
            <person name="Bourzgui I."/>
            <person name="Brown A."/>
            <person name="Cahill P."/>
            <person name="Channer S."/>
            <person name="Cheshatsang Y."/>
            <person name="Chuda L."/>
            <person name="Citroen M."/>
            <person name="Collymore A."/>
            <person name="Cooke P."/>
            <person name="Costello M."/>
            <person name="D'Aco K."/>
            <person name="Daza R."/>
            <person name="De Haan G."/>
            <person name="DeGray S."/>
            <person name="DeMaso C."/>
            <person name="Dhargay N."/>
            <person name="Dooley K."/>
            <person name="Dooley E."/>
            <person name="Doricent M."/>
            <person name="Dorje P."/>
            <person name="Dorjee K."/>
            <person name="Dupes A."/>
            <person name="Elong R."/>
            <person name="Falk J."/>
            <person name="Farina A."/>
            <person name="Faro S."/>
            <person name="Ferguson D."/>
            <person name="Fisher S."/>
            <person name="Foley C.D."/>
            <person name="Franke A."/>
            <person name="Friedrich D."/>
            <person name="Gadbois L."/>
            <person name="Gearin G."/>
            <person name="Gearin C.R."/>
            <person name="Giannoukos G."/>
            <person name="Goode T."/>
            <person name="Graham J."/>
            <person name="Grandbois E."/>
            <person name="Grewal S."/>
            <person name="Gyaltsen K."/>
            <person name="Hafez N."/>
            <person name="Hagos B."/>
            <person name="Hall J."/>
            <person name="Henson C."/>
            <person name="Hollinger A."/>
            <person name="Honan T."/>
            <person name="Huard M.D."/>
            <person name="Hughes L."/>
            <person name="Hurhula B."/>
            <person name="Husby M.E."/>
            <person name="Kamat A."/>
            <person name="Kanga B."/>
            <person name="Kashin S."/>
            <person name="Khazanovich D."/>
            <person name="Kisner P."/>
            <person name="Lance K."/>
            <person name="Lara M."/>
            <person name="Lee W."/>
            <person name="Lennon N."/>
            <person name="Letendre F."/>
            <person name="LeVine R."/>
            <person name="Lipovsky A."/>
            <person name="Liu X."/>
            <person name="Liu J."/>
            <person name="Liu S."/>
            <person name="Lokyitsang T."/>
            <person name="Lokyitsang Y."/>
            <person name="Lubonja R."/>
            <person name="Lui A."/>
            <person name="MacDonald P."/>
            <person name="Magnisalis V."/>
            <person name="Maru K."/>
            <person name="Matthews C."/>
            <person name="McCusker W."/>
            <person name="McDonough S."/>
            <person name="Mehta T."/>
            <person name="Meldrim J."/>
            <person name="Meneus L."/>
            <person name="Mihai O."/>
            <person name="Mihalev A."/>
            <person name="Mihova T."/>
            <person name="Mittelman R."/>
            <person name="Mlenga V."/>
            <person name="Montmayeur A."/>
            <person name="Mulrain L."/>
            <person name="Navidi A."/>
            <person name="Naylor J."/>
            <person name="Negash T."/>
            <person name="Nguyen T."/>
            <person name="Nguyen N."/>
            <person name="Nicol R."/>
            <person name="Norbu C."/>
            <person name="Norbu N."/>
            <person name="Novod N."/>
            <person name="O'Neill B."/>
            <person name="Osman S."/>
            <person name="Markiewicz E."/>
            <person name="Oyono O.L."/>
            <person name="Patti C."/>
            <person name="Phunkhang P."/>
            <person name="Pierre F."/>
            <person name="Priest M."/>
            <person name="Raghuraman S."/>
            <person name="Rege F."/>
            <person name="Reyes R."/>
            <person name="Rise C."/>
            <person name="Rogov P."/>
            <person name="Ross K."/>
            <person name="Ryan E."/>
            <person name="Settipalli S."/>
            <person name="Shea T."/>
            <person name="Sherpa N."/>
            <person name="Shi L."/>
            <person name="Shih D."/>
            <person name="Sparrow T."/>
            <person name="Spaulding J."/>
            <person name="Stalker J."/>
            <person name="Stange-Thomann N."/>
            <person name="Stavropoulos S."/>
            <person name="Stone C."/>
            <person name="Strader C."/>
            <person name="Tesfaye S."/>
            <person name="Thomson T."/>
            <person name="Thoulutsang Y."/>
            <person name="Thoulutsang D."/>
            <person name="Topham K."/>
            <person name="Topping I."/>
            <person name="Tsamla T."/>
            <person name="Vassiliev H."/>
            <person name="Vo A."/>
            <person name="Wangchuk T."/>
            <person name="Wangdi T."/>
            <person name="Weiand M."/>
            <person name="Wilkinson J."/>
            <person name="Wilson A."/>
            <person name="Yadav S."/>
            <person name="Young G."/>
            <person name="Yu Q."/>
            <person name="Zembek L."/>
            <person name="Zhong D."/>
            <person name="Zimmer A."/>
            <person name="Zwirko Z."/>
            <person name="Jaffe D.B."/>
            <person name="Alvarez P."/>
            <person name="Brockman W."/>
            <person name="Butler J."/>
            <person name="Chin C."/>
            <person name="Gnerre S."/>
            <person name="MacCallum I."/>
            <person name="Graves J.A."/>
            <person name="Ponting C.P."/>
            <person name="Breen M."/>
            <person name="Samollow P.B."/>
            <person name="Lander E.S."/>
            <person name="Lindblad-Toh K."/>
        </authorList>
    </citation>
    <scope>NUCLEOTIDE SEQUENCE [LARGE SCALE GENOMIC DNA]</scope>
</reference>
<evidence type="ECO:0000256" key="1">
    <source>
        <dbReference type="ARBA" id="ARBA00004141"/>
    </source>
</evidence>
<evidence type="ECO:0000256" key="2">
    <source>
        <dbReference type="ARBA" id="ARBA00008816"/>
    </source>
</evidence>
<dbReference type="GeneTree" id="ENSGT00940000164486"/>
<dbReference type="InParanoid" id="F6V079"/>
<organism evidence="7 8">
    <name type="scientific">Monodelphis domestica</name>
    <name type="common">Gray short-tailed opossum</name>
    <dbReference type="NCBI Taxonomy" id="13616"/>
    <lineage>
        <taxon>Eukaryota</taxon>
        <taxon>Metazoa</taxon>
        <taxon>Chordata</taxon>
        <taxon>Craniata</taxon>
        <taxon>Vertebrata</taxon>
        <taxon>Euteleostomi</taxon>
        <taxon>Mammalia</taxon>
        <taxon>Metatheria</taxon>
        <taxon>Didelphimorphia</taxon>
        <taxon>Didelphidae</taxon>
        <taxon>Monodelphis</taxon>
    </lineage>
</organism>
<dbReference type="STRING" id="13616.ENSMODP00000002507"/>
<keyword evidence="3" id="KW-0812">Transmembrane</keyword>
<evidence type="ECO:0000259" key="6">
    <source>
        <dbReference type="SMART" id="SM00014"/>
    </source>
</evidence>
<dbReference type="GO" id="GO:0016020">
    <property type="term" value="C:membrane"/>
    <property type="evidence" value="ECO:0007669"/>
    <property type="project" value="UniProtKB-SubCell"/>
</dbReference>
<name>F6V079_MONDO</name>
<evidence type="ECO:0000313" key="8">
    <source>
        <dbReference type="Proteomes" id="UP000002280"/>
    </source>
</evidence>
<dbReference type="PANTHER" id="PTHR10165:SF94">
    <property type="entry name" value="PHOSPHATIDIC ACID PHOSPHATASE TYPE 2D"/>
    <property type="match status" value="1"/>
</dbReference>
<dbReference type="Pfam" id="PF01569">
    <property type="entry name" value="PAP2"/>
    <property type="match status" value="1"/>
</dbReference>
<dbReference type="Bgee" id="ENSMODG00000002055">
    <property type="expression patterns" value="Expressed in spermatocyte and 12 other cell types or tissues"/>
</dbReference>
<dbReference type="Ensembl" id="ENSMODT00000002559.4">
    <property type="protein sequence ID" value="ENSMODP00000002507.4"/>
    <property type="gene ID" value="ENSMODG00000002055.4"/>
</dbReference>
<reference evidence="7" key="2">
    <citation type="submission" date="2025-08" db="UniProtKB">
        <authorList>
            <consortium name="Ensembl"/>
        </authorList>
    </citation>
    <scope>IDENTIFICATION</scope>
</reference>
<dbReference type="InterPro" id="IPR036938">
    <property type="entry name" value="PAP2/HPO_sf"/>
</dbReference>
<comment type="similarity">
    <text evidence="2">Belongs to the PA-phosphatase related phosphoesterase family.</text>
</comment>
<reference evidence="7" key="3">
    <citation type="submission" date="2025-09" db="UniProtKB">
        <authorList>
            <consortium name="Ensembl"/>
        </authorList>
    </citation>
    <scope>IDENTIFICATION</scope>
</reference>
<accession>F6V079</accession>
<dbReference type="OMA" id="DWSKIDC"/>
<feature type="domain" description="Phosphatidic acid phosphatase type 2/haloperoxidase" evidence="6">
    <location>
        <begin position="1"/>
        <end position="125"/>
    </location>
</feature>
<evidence type="ECO:0000256" key="4">
    <source>
        <dbReference type="ARBA" id="ARBA00022989"/>
    </source>
</evidence>
<dbReference type="AlphaFoldDB" id="F6V079"/>
<dbReference type="Gene3D" id="1.20.144.10">
    <property type="entry name" value="Phosphatidic acid phosphatase type 2/haloperoxidase"/>
    <property type="match status" value="1"/>
</dbReference>
<dbReference type="SUPFAM" id="SSF48317">
    <property type="entry name" value="Acid phosphatase/Vanadium-dependent haloperoxidase"/>
    <property type="match status" value="1"/>
</dbReference>
<keyword evidence="4" id="KW-1133">Transmembrane helix</keyword>
<keyword evidence="5" id="KW-0472">Membrane</keyword>
<evidence type="ECO:0000256" key="3">
    <source>
        <dbReference type="ARBA" id="ARBA00022692"/>
    </source>
</evidence>
<comment type="subcellular location">
    <subcellularLocation>
        <location evidence="1">Membrane</location>
        <topology evidence="1">Multi-pass membrane protein</topology>
    </subcellularLocation>
</comment>